<evidence type="ECO:0000313" key="3">
    <source>
        <dbReference type="EMBL" id="CAI5738188.1"/>
    </source>
</evidence>
<name>A0AAV0UPN3_9STRA</name>
<organism evidence="3 4">
    <name type="scientific">Peronospora destructor</name>
    <dbReference type="NCBI Taxonomy" id="86335"/>
    <lineage>
        <taxon>Eukaryota</taxon>
        <taxon>Sar</taxon>
        <taxon>Stramenopiles</taxon>
        <taxon>Oomycota</taxon>
        <taxon>Peronosporomycetes</taxon>
        <taxon>Peronosporales</taxon>
        <taxon>Peronosporaceae</taxon>
        <taxon>Peronospora</taxon>
    </lineage>
</organism>
<sequence>MSNVPRSDSAQLQKMLQRLQHQKGEVEGMMQILTSKLQEAQEDNFDLRASMSLFETETRLDGAKKEREMQNKVSALESKLSFMSEKLQNAERAKLRVIKEVEELQQKHRVESKRRDAERRLMATKRRKHENFLATSQCIATTQQQMMKVSVPVVQTAVQTENRVAEESGRDNSSLKEENTRLISYLLTGTSRDLLTLLNGIAVVSSKNEAQENADVDRTQPPQGWYSSTPTQFLQNSSGNSLNDSIQQLSGGIPFSQSVFSQVTGRASASFSADARETNVEQNTLVTERARELYDVMGRMLTGDVSAVALVPVFIKYLTAPTDLEWTVMYSVLRVMYAVMHHSTQFQHFLMVASSSSHATSSTTAEFQRNTNSMEHPRIVLPGLRFTSLDDYLSAQSEYRSMVHNDLLQLSVAEAAADKTQLRSKLMCALCRAVKSNIKEPVIVKDGLGVLCFWVDLGLAHWPALMPDFKPLLASNVISDVLLAPKSIPTVKAQAVGLLSQLLRVPEIFTEVETESKKTLFINRCVKMLLCEGNLSWDEASSVRAFQHQIVKLLLSIITLFPSEGIRFVLENTHGLPDDPDGYRSVIYYLARLLDQETFEIRTGGDSFETHALLSDHFRLDLIQDAFALVGLLSRYVDLRNELGGDDQVHSFLAVLHFLSNLPHDGIRNDSIVASARALVTMMNVARPMTPMNSTSHG</sequence>
<keyword evidence="4" id="KW-1185">Reference proteome</keyword>
<dbReference type="EMBL" id="CANTFM010001317">
    <property type="protein sequence ID" value="CAI5738188.1"/>
    <property type="molecule type" value="Genomic_DNA"/>
</dbReference>
<reference evidence="3" key="1">
    <citation type="submission" date="2022-12" db="EMBL/GenBank/DDBJ databases">
        <authorList>
            <person name="Webb A."/>
        </authorList>
    </citation>
    <scope>NUCLEOTIDE SEQUENCE</scope>
    <source>
        <strain evidence="3">Pd1</strain>
    </source>
</reference>
<feature type="coiled-coil region" evidence="1">
    <location>
        <begin position="23"/>
        <end position="127"/>
    </location>
</feature>
<protein>
    <submittedName>
        <fullName evidence="3">Uncharacterized protein</fullName>
    </submittedName>
</protein>
<dbReference type="Proteomes" id="UP001162029">
    <property type="component" value="Unassembled WGS sequence"/>
</dbReference>
<comment type="caution">
    <text evidence="3">The sequence shown here is derived from an EMBL/GenBank/DDBJ whole genome shotgun (WGS) entry which is preliminary data.</text>
</comment>
<accession>A0AAV0UPN3</accession>
<keyword evidence="1" id="KW-0175">Coiled coil</keyword>
<proteinExistence type="predicted"/>
<feature type="compositionally biased region" description="Polar residues" evidence="2">
    <location>
        <begin position="220"/>
        <end position="239"/>
    </location>
</feature>
<evidence type="ECO:0000313" key="4">
    <source>
        <dbReference type="Proteomes" id="UP001162029"/>
    </source>
</evidence>
<dbReference type="AlphaFoldDB" id="A0AAV0UPN3"/>
<evidence type="ECO:0000256" key="2">
    <source>
        <dbReference type="SAM" id="MobiDB-lite"/>
    </source>
</evidence>
<feature type="region of interest" description="Disordered" evidence="2">
    <location>
        <begin position="208"/>
        <end position="239"/>
    </location>
</feature>
<evidence type="ECO:0000256" key="1">
    <source>
        <dbReference type="SAM" id="Coils"/>
    </source>
</evidence>
<gene>
    <name evidence="3" type="ORF">PDE001_LOCUS6834</name>
</gene>